<accession>A0AAD7C9M7</accession>
<evidence type="ECO:0000313" key="3">
    <source>
        <dbReference type="Proteomes" id="UP001221757"/>
    </source>
</evidence>
<comment type="caution">
    <text evidence="2">The sequence shown here is derived from an EMBL/GenBank/DDBJ whole genome shotgun (WGS) entry which is preliminary data.</text>
</comment>
<keyword evidence="3" id="KW-1185">Reference proteome</keyword>
<dbReference type="EMBL" id="JARKIE010000415">
    <property type="protein sequence ID" value="KAJ7642818.1"/>
    <property type="molecule type" value="Genomic_DNA"/>
</dbReference>
<feature type="coiled-coil region" evidence="1">
    <location>
        <begin position="107"/>
        <end position="169"/>
    </location>
</feature>
<proteinExistence type="predicted"/>
<dbReference type="Proteomes" id="UP001221757">
    <property type="component" value="Unassembled WGS sequence"/>
</dbReference>
<protein>
    <submittedName>
        <fullName evidence="2">Uncharacterized protein</fullName>
    </submittedName>
</protein>
<evidence type="ECO:0000313" key="2">
    <source>
        <dbReference type="EMBL" id="KAJ7642818.1"/>
    </source>
</evidence>
<dbReference type="AlphaFoldDB" id="A0AAD7C9M7"/>
<evidence type="ECO:0000256" key="1">
    <source>
        <dbReference type="SAM" id="Coils"/>
    </source>
</evidence>
<reference evidence="2" key="1">
    <citation type="submission" date="2023-03" db="EMBL/GenBank/DDBJ databases">
        <title>Massive genome expansion in bonnet fungi (Mycena s.s.) driven by repeated elements and novel gene families across ecological guilds.</title>
        <authorList>
            <consortium name="Lawrence Berkeley National Laboratory"/>
            <person name="Harder C.B."/>
            <person name="Miyauchi S."/>
            <person name="Viragh M."/>
            <person name="Kuo A."/>
            <person name="Thoen E."/>
            <person name="Andreopoulos B."/>
            <person name="Lu D."/>
            <person name="Skrede I."/>
            <person name="Drula E."/>
            <person name="Henrissat B."/>
            <person name="Morin E."/>
            <person name="Kohler A."/>
            <person name="Barry K."/>
            <person name="LaButti K."/>
            <person name="Morin E."/>
            <person name="Salamov A."/>
            <person name="Lipzen A."/>
            <person name="Mereny Z."/>
            <person name="Hegedus B."/>
            <person name="Baldrian P."/>
            <person name="Stursova M."/>
            <person name="Weitz H."/>
            <person name="Taylor A."/>
            <person name="Grigoriev I.V."/>
            <person name="Nagy L.G."/>
            <person name="Martin F."/>
            <person name="Kauserud H."/>
        </authorList>
    </citation>
    <scope>NUCLEOTIDE SEQUENCE</scope>
    <source>
        <strain evidence="2">CBHHK067</strain>
    </source>
</reference>
<sequence>MLQELSEKDDEINDLTNELHQQEANTQTLHIKLSNKIAQLEERLGQKELEILRLCSDLAISKVNNADLAAALAISKQQIATNYSLLRNERRKTSPSNSVAKAAQALVHLRDLEIRQAEENLRSLERTNTELEQTISDLHACDITNKTTIANLQEKITELRQKIRRLQMRAVRTPMITSNAVAKTYEWLHLHAPGAGSCVQTHEAQLLPRVHRRCNQRCLRGDWRQSQQADV</sequence>
<organism evidence="2 3">
    <name type="scientific">Mycena rosella</name>
    <name type="common">Pink bonnet</name>
    <name type="synonym">Agaricus rosellus</name>
    <dbReference type="NCBI Taxonomy" id="1033263"/>
    <lineage>
        <taxon>Eukaryota</taxon>
        <taxon>Fungi</taxon>
        <taxon>Dikarya</taxon>
        <taxon>Basidiomycota</taxon>
        <taxon>Agaricomycotina</taxon>
        <taxon>Agaricomycetes</taxon>
        <taxon>Agaricomycetidae</taxon>
        <taxon>Agaricales</taxon>
        <taxon>Marasmiineae</taxon>
        <taxon>Mycenaceae</taxon>
        <taxon>Mycena</taxon>
    </lineage>
</organism>
<feature type="coiled-coil region" evidence="1">
    <location>
        <begin position="5"/>
        <end position="57"/>
    </location>
</feature>
<gene>
    <name evidence="2" type="ORF">B0H17DRAFT_1148760</name>
</gene>
<keyword evidence="1" id="KW-0175">Coiled coil</keyword>
<name>A0AAD7C9M7_MYCRO</name>